<dbReference type="OrthoDB" id="447251at2759"/>
<evidence type="ECO:0000259" key="5">
    <source>
        <dbReference type="PROSITE" id="PS50113"/>
    </source>
</evidence>
<feature type="compositionally biased region" description="Basic and acidic residues" evidence="4">
    <location>
        <begin position="170"/>
        <end position="182"/>
    </location>
</feature>
<keyword evidence="3" id="KW-0157">Chromophore</keyword>
<evidence type="ECO:0000313" key="6">
    <source>
        <dbReference type="EMBL" id="USW53178.1"/>
    </source>
</evidence>
<keyword evidence="2" id="KW-0288">FMN</keyword>
<feature type="region of interest" description="Disordered" evidence="4">
    <location>
        <begin position="1"/>
        <end position="49"/>
    </location>
</feature>
<dbReference type="InterPro" id="IPR000700">
    <property type="entry name" value="PAS-assoc_C"/>
</dbReference>
<dbReference type="PANTHER" id="PTHR47429">
    <property type="entry name" value="PROTEIN TWIN LOV 1"/>
    <property type="match status" value="1"/>
</dbReference>
<dbReference type="SUPFAM" id="SSF55785">
    <property type="entry name" value="PYP-like sensor domain (PAS domain)"/>
    <property type="match status" value="1"/>
</dbReference>
<dbReference type="InterPro" id="IPR000014">
    <property type="entry name" value="PAS"/>
</dbReference>
<evidence type="ECO:0000256" key="1">
    <source>
        <dbReference type="ARBA" id="ARBA00022630"/>
    </source>
</evidence>
<dbReference type="Gene3D" id="3.30.450.20">
    <property type="entry name" value="PAS domain"/>
    <property type="match status" value="1"/>
</dbReference>
<feature type="compositionally biased region" description="Polar residues" evidence="4">
    <location>
        <begin position="202"/>
        <end position="211"/>
    </location>
</feature>
<evidence type="ECO:0000256" key="4">
    <source>
        <dbReference type="SAM" id="MobiDB-lite"/>
    </source>
</evidence>
<dbReference type="EMBL" id="CP099422">
    <property type="protein sequence ID" value="USW53178.1"/>
    <property type="molecule type" value="Genomic_DNA"/>
</dbReference>
<dbReference type="AlphaFoldDB" id="A0A9Q9EL86"/>
<accession>A0A9Q9EL86</accession>
<dbReference type="GO" id="GO:0005634">
    <property type="term" value="C:nucleus"/>
    <property type="evidence" value="ECO:0007669"/>
    <property type="project" value="TreeGrafter"/>
</dbReference>
<feature type="domain" description="PAC" evidence="5">
    <location>
        <begin position="508"/>
        <end position="561"/>
    </location>
</feature>
<organism evidence="6 7">
    <name type="scientific">Septoria linicola</name>
    <dbReference type="NCBI Taxonomy" id="215465"/>
    <lineage>
        <taxon>Eukaryota</taxon>
        <taxon>Fungi</taxon>
        <taxon>Dikarya</taxon>
        <taxon>Ascomycota</taxon>
        <taxon>Pezizomycotina</taxon>
        <taxon>Dothideomycetes</taxon>
        <taxon>Dothideomycetidae</taxon>
        <taxon>Mycosphaerellales</taxon>
        <taxon>Mycosphaerellaceae</taxon>
        <taxon>Septoria</taxon>
    </lineage>
</organism>
<protein>
    <submittedName>
        <fullName evidence="6">PAS domain-containing protein</fullName>
    </submittedName>
</protein>
<evidence type="ECO:0000313" key="7">
    <source>
        <dbReference type="Proteomes" id="UP001056384"/>
    </source>
</evidence>
<feature type="region of interest" description="Disordered" evidence="4">
    <location>
        <begin position="165"/>
        <end position="228"/>
    </location>
</feature>
<dbReference type="PROSITE" id="PS50113">
    <property type="entry name" value="PAC"/>
    <property type="match status" value="1"/>
</dbReference>
<name>A0A9Q9EL86_9PEZI</name>
<keyword evidence="7" id="KW-1185">Reference proteome</keyword>
<feature type="region of interest" description="Disordered" evidence="4">
    <location>
        <begin position="78"/>
        <end position="113"/>
    </location>
</feature>
<evidence type="ECO:0000256" key="2">
    <source>
        <dbReference type="ARBA" id="ARBA00022643"/>
    </source>
</evidence>
<dbReference type="Proteomes" id="UP001056384">
    <property type="component" value="Chromosome 5"/>
</dbReference>
<reference evidence="6" key="1">
    <citation type="submission" date="2022-06" db="EMBL/GenBank/DDBJ databases">
        <title>Complete genome sequences of two strains of the flax pathogen Septoria linicola.</title>
        <authorList>
            <person name="Lapalu N."/>
            <person name="Simon A."/>
            <person name="Demenou B."/>
            <person name="Paumier D."/>
            <person name="Guillot M.-P."/>
            <person name="Gout L."/>
            <person name="Valade R."/>
        </authorList>
    </citation>
    <scope>NUCLEOTIDE SEQUENCE</scope>
    <source>
        <strain evidence="6">SE15195</strain>
    </source>
</reference>
<evidence type="ECO:0000256" key="3">
    <source>
        <dbReference type="ARBA" id="ARBA00022991"/>
    </source>
</evidence>
<proteinExistence type="predicted"/>
<dbReference type="InterPro" id="IPR035965">
    <property type="entry name" value="PAS-like_dom_sf"/>
</dbReference>
<dbReference type="PANTHER" id="PTHR47429:SF9">
    <property type="entry name" value="PAS DOMAIN-CONTAINING PROTEIN"/>
    <property type="match status" value="1"/>
</dbReference>
<gene>
    <name evidence="6" type="ORF">Slin15195_G064970</name>
</gene>
<sequence>MESSPQAGRQTHRLLHKFAPSRWRQPRHTRSQDGLAIDQASADKDAAYTLPPPDHFAVLSLSHHRVEEGSIESLVDPALSSTTSSAPPYTPVPVPDRISSAKKETYPPRVSSANRRSATYRLFPEDETDTQLKAHLDRLRGANCVQNDTSLVAAGFEDDLLLPQPPVPFRKPDHAMPRRFSKDSSLPATSRPRGRSRQRSGTVSPIASTPATEVDSAVGPRVQGPTNDPVIPAASRVQSPIGSVLATLPAAPAKLSNDVVAHLQDPCPDKVDILNTDLNDDDDPNSWDLISPNAKPLDERDGGQFWLEKRAEQLYSAEHLHLILKDPRYHSKFLGFMRKYRPWRVPILSYYWDAYKALKAQDYANSLAMLLVEKSPPANSTARSLGPVENEPLLAAARDTFAEILKDDLHYFIAHTYVKIVSALVARRITGNLPAHLDEASGRLAEVFCVTDCRLRDDPIILASEGFTRHSGGSLEYVLGRNCRFMQGPGTTVISCRRFAVSSQEKRDHTEIFVNYRRDGTPFLSLVMNAPLLDSNGNVRYFLGAQVDVSALLKECAGLESLSALIEQQAAQKKQAESEVQKPDPREHIKALSEMFSGVELDIVRRHGGSAQRGRMLDTATTKIQTGGNRVVLADGSEDSDDGGFGFEPSVHESMNSIVVVGSMDGTPGNLSGVYKHYLLVRPAPSLRVLFASPTMRVPGILQSHFLHRIGGNGRVREDLEAALRESKGVTARVKWLSTPSEEGDGSGSMRWLHCTPLIHYTGQVGLWMIVLIRPDGDGASLHTNPSTASGSGSRMARQVKQDLQSGAESVNVYDG</sequence>
<feature type="compositionally biased region" description="Low complexity" evidence="4">
    <location>
        <begin position="78"/>
        <end position="87"/>
    </location>
</feature>
<keyword evidence="1" id="KW-0285">Flavoprotein</keyword>
<dbReference type="Pfam" id="PF13426">
    <property type="entry name" value="PAS_9"/>
    <property type="match status" value="1"/>
</dbReference>